<organism evidence="4 5">
    <name type="scientific">Gordonia effusa NBRC 100432</name>
    <dbReference type="NCBI Taxonomy" id="1077974"/>
    <lineage>
        <taxon>Bacteria</taxon>
        <taxon>Bacillati</taxon>
        <taxon>Actinomycetota</taxon>
        <taxon>Actinomycetes</taxon>
        <taxon>Mycobacteriales</taxon>
        <taxon>Gordoniaceae</taxon>
        <taxon>Gordonia</taxon>
    </lineage>
</organism>
<dbReference type="GO" id="GO:0016787">
    <property type="term" value="F:hydrolase activity"/>
    <property type="evidence" value="ECO:0007669"/>
    <property type="project" value="UniProtKB-KW"/>
</dbReference>
<dbReference type="CDD" id="cd18793">
    <property type="entry name" value="SF2_C_SNF"/>
    <property type="match status" value="1"/>
</dbReference>
<proteinExistence type="predicted"/>
<gene>
    <name evidence="4" type="ORF">GOEFS_073_00330</name>
</gene>
<dbReference type="Gene3D" id="3.40.50.300">
    <property type="entry name" value="P-loop containing nucleotide triphosphate hydrolases"/>
    <property type="match status" value="1"/>
</dbReference>
<reference evidence="4 5" key="1">
    <citation type="submission" date="2011-12" db="EMBL/GenBank/DDBJ databases">
        <title>Whole genome shotgun sequence of Gordonia effusa NBRC 100432.</title>
        <authorList>
            <person name="Yoshida I."/>
            <person name="Takarada H."/>
            <person name="Hosoyama A."/>
            <person name="Tsuchikane K."/>
            <person name="Katsumata H."/>
            <person name="Yamazaki S."/>
            <person name="Fujita N."/>
        </authorList>
    </citation>
    <scope>NUCLEOTIDE SEQUENCE [LARGE SCALE GENOMIC DNA]</scope>
    <source>
        <strain evidence="4 5">NBRC 100432</strain>
    </source>
</reference>
<evidence type="ECO:0000256" key="1">
    <source>
        <dbReference type="ARBA" id="ARBA00022801"/>
    </source>
</evidence>
<feature type="domain" description="Helicase C-terminal" evidence="3">
    <location>
        <begin position="265"/>
        <end position="439"/>
    </location>
</feature>
<dbReference type="InterPro" id="IPR038718">
    <property type="entry name" value="SNF2-like_sf"/>
</dbReference>
<dbReference type="STRING" id="1077974.GOEFS_073_00330"/>
<accession>H0R1R2</accession>
<keyword evidence="4" id="KW-0547">Nucleotide-binding</keyword>
<dbReference type="Pfam" id="PF00271">
    <property type="entry name" value="Helicase_C"/>
    <property type="match status" value="1"/>
</dbReference>
<dbReference type="PANTHER" id="PTHR10799">
    <property type="entry name" value="SNF2/RAD54 HELICASE FAMILY"/>
    <property type="match status" value="1"/>
</dbReference>
<evidence type="ECO:0000313" key="4">
    <source>
        <dbReference type="EMBL" id="GAB19013.1"/>
    </source>
</evidence>
<dbReference type="GO" id="GO:0005524">
    <property type="term" value="F:ATP binding"/>
    <property type="evidence" value="ECO:0007669"/>
    <property type="project" value="InterPro"/>
</dbReference>
<feature type="domain" description="Helicase ATP-binding" evidence="2">
    <location>
        <begin position="1"/>
        <end position="152"/>
    </location>
</feature>
<dbReference type="eggNOG" id="COG0553">
    <property type="taxonomic scope" value="Bacteria"/>
</dbReference>
<dbReference type="Proteomes" id="UP000035034">
    <property type="component" value="Unassembled WGS sequence"/>
</dbReference>
<evidence type="ECO:0000259" key="3">
    <source>
        <dbReference type="PROSITE" id="PS51194"/>
    </source>
</evidence>
<dbReference type="InterPro" id="IPR049730">
    <property type="entry name" value="SNF2/RAD54-like_C"/>
</dbReference>
<dbReference type="Pfam" id="PF00176">
    <property type="entry name" value="SNF2-rel_dom"/>
    <property type="match status" value="1"/>
</dbReference>
<sequence>MDTFDGAVLADEMGLGKTLQAIAFLVHQSMRLSSTALVVCPTSLVTNWLREINHFAPQLNPSAYRGGELEVPDDCAVVVTGYPTLRGHHSTLAQRHWSTTIFDEAQFLKNHRTQVSKAARALDSDARIALTGTPVENHLDELWSLLNLVARQQFSNRALFRRRFTLPIGQGSPDAMRRMRATIAPIVLGRNKTQVAASLPAKLHTDVVCDLTDEQATRYDQLLNAAIDEGFGHGTQRHGRILATLTRLKQVCNHPALAATAPTWQVDQLIGRSGKLDTCTEIVGANLENDSPTIIFTQYREAGELLCAHLAELFGVAVPFLHGGLRQSVRDSIVDDYQSGRGAGLLVASLKAAGTGLTLTRAADVIHFDRWWNPAVQAQASDRVHRIGQTRTVTITTLNTAGTIEEHIAAMHERKSALTLDSDASALSALTALSDEGLIDILRRTRDEEA</sequence>
<dbReference type="PROSITE" id="PS51194">
    <property type="entry name" value="HELICASE_CTER"/>
    <property type="match status" value="1"/>
</dbReference>
<keyword evidence="5" id="KW-1185">Reference proteome</keyword>
<evidence type="ECO:0000259" key="2">
    <source>
        <dbReference type="PROSITE" id="PS51192"/>
    </source>
</evidence>
<dbReference type="InterPro" id="IPR027417">
    <property type="entry name" value="P-loop_NTPase"/>
</dbReference>
<dbReference type="AlphaFoldDB" id="H0R1R2"/>
<dbReference type="SMART" id="SM00487">
    <property type="entry name" value="DEXDc"/>
    <property type="match status" value="1"/>
</dbReference>
<dbReference type="EMBL" id="BAEH01000073">
    <property type="protein sequence ID" value="GAB19013.1"/>
    <property type="molecule type" value="Genomic_DNA"/>
</dbReference>
<dbReference type="PROSITE" id="PS51192">
    <property type="entry name" value="HELICASE_ATP_BIND_1"/>
    <property type="match status" value="1"/>
</dbReference>
<dbReference type="SMART" id="SM00490">
    <property type="entry name" value="HELICc"/>
    <property type="match status" value="1"/>
</dbReference>
<evidence type="ECO:0000313" key="5">
    <source>
        <dbReference type="Proteomes" id="UP000035034"/>
    </source>
</evidence>
<dbReference type="Gene3D" id="3.40.50.10810">
    <property type="entry name" value="Tandem AAA-ATPase domain"/>
    <property type="match status" value="1"/>
</dbReference>
<comment type="caution">
    <text evidence="4">The sequence shown here is derived from an EMBL/GenBank/DDBJ whole genome shotgun (WGS) entry which is preliminary data.</text>
</comment>
<dbReference type="InterPro" id="IPR000330">
    <property type="entry name" value="SNF2_N"/>
</dbReference>
<dbReference type="GO" id="GO:0004386">
    <property type="term" value="F:helicase activity"/>
    <property type="evidence" value="ECO:0007669"/>
    <property type="project" value="UniProtKB-KW"/>
</dbReference>
<dbReference type="InterPro" id="IPR014001">
    <property type="entry name" value="Helicase_ATP-bd"/>
</dbReference>
<dbReference type="InterPro" id="IPR001650">
    <property type="entry name" value="Helicase_C-like"/>
</dbReference>
<keyword evidence="4" id="KW-0067">ATP-binding</keyword>
<protein>
    <submittedName>
        <fullName evidence="4">Putative helicase</fullName>
    </submittedName>
</protein>
<name>H0R1R2_9ACTN</name>
<dbReference type="SUPFAM" id="SSF52540">
    <property type="entry name" value="P-loop containing nucleoside triphosphate hydrolases"/>
    <property type="match status" value="2"/>
</dbReference>
<keyword evidence="1" id="KW-0378">Hydrolase</keyword>
<dbReference type="RefSeq" id="WP_007318348.1">
    <property type="nucleotide sequence ID" value="NZ_BAEH01000073.1"/>
</dbReference>
<keyword evidence="4" id="KW-0347">Helicase</keyword>